<organism evidence="1 2">
    <name type="scientific">Trifolium medium</name>
    <dbReference type="NCBI Taxonomy" id="97028"/>
    <lineage>
        <taxon>Eukaryota</taxon>
        <taxon>Viridiplantae</taxon>
        <taxon>Streptophyta</taxon>
        <taxon>Embryophyta</taxon>
        <taxon>Tracheophyta</taxon>
        <taxon>Spermatophyta</taxon>
        <taxon>Magnoliopsida</taxon>
        <taxon>eudicotyledons</taxon>
        <taxon>Gunneridae</taxon>
        <taxon>Pentapetalae</taxon>
        <taxon>rosids</taxon>
        <taxon>fabids</taxon>
        <taxon>Fabales</taxon>
        <taxon>Fabaceae</taxon>
        <taxon>Papilionoideae</taxon>
        <taxon>50 kb inversion clade</taxon>
        <taxon>NPAAA clade</taxon>
        <taxon>Hologalegina</taxon>
        <taxon>IRL clade</taxon>
        <taxon>Trifolieae</taxon>
        <taxon>Trifolium</taxon>
    </lineage>
</organism>
<accession>A0A392TZ41</accession>
<reference evidence="1 2" key="1">
    <citation type="journal article" date="2018" name="Front. Plant Sci.">
        <title>Red Clover (Trifolium pratense) and Zigzag Clover (T. medium) - A Picture of Genomic Similarities and Differences.</title>
        <authorList>
            <person name="Dluhosova J."/>
            <person name="Istvanek J."/>
            <person name="Nedelnik J."/>
            <person name="Repkova J."/>
        </authorList>
    </citation>
    <scope>NUCLEOTIDE SEQUENCE [LARGE SCALE GENOMIC DNA]</scope>
    <source>
        <strain evidence="2">cv. 10/8</strain>
        <tissue evidence="1">Leaf</tissue>
    </source>
</reference>
<dbReference type="AlphaFoldDB" id="A0A392TZ41"/>
<evidence type="ECO:0000313" key="2">
    <source>
        <dbReference type="Proteomes" id="UP000265520"/>
    </source>
</evidence>
<dbReference type="EMBL" id="LXQA010695236">
    <property type="protein sequence ID" value="MCI66431.1"/>
    <property type="molecule type" value="Genomic_DNA"/>
</dbReference>
<dbReference type="Proteomes" id="UP000265520">
    <property type="component" value="Unassembled WGS sequence"/>
</dbReference>
<keyword evidence="2" id="KW-1185">Reference proteome</keyword>
<evidence type="ECO:0000313" key="1">
    <source>
        <dbReference type="EMBL" id="MCI66431.1"/>
    </source>
</evidence>
<proteinExistence type="predicted"/>
<protein>
    <submittedName>
        <fullName evidence="1">Uncharacterized protein</fullName>
    </submittedName>
</protein>
<name>A0A392TZ41_9FABA</name>
<comment type="caution">
    <text evidence="1">The sequence shown here is derived from an EMBL/GenBank/DDBJ whole genome shotgun (WGS) entry which is preliminary data.</text>
</comment>
<sequence length="63" mass="6839">MANKGGARSLHDDHWGCSLARWRSLGVFALKMANTGGVRSIDGEHCGCSLSEQRSEGMFAEQK</sequence>